<dbReference type="Pfam" id="PF18476">
    <property type="entry name" value="PIN_8"/>
    <property type="match status" value="1"/>
</dbReference>
<dbReference type="RefSeq" id="WP_010743160.1">
    <property type="nucleotide sequence ID" value="NZ_KB946253.1"/>
</dbReference>
<accession>R2QKB1</accession>
<organism evidence="3 5">
    <name type="scientific">Enterococcus malodoratus ATCC 43197</name>
    <dbReference type="NCBI Taxonomy" id="1158601"/>
    <lineage>
        <taxon>Bacteria</taxon>
        <taxon>Bacillati</taxon>
        <taxon>Bacillota</taxon>
        <taxon>Bacilli</taxon>
        <taxon>Lactobacillales</taxon>
        <taxon>Enterococcaceae</taxon>
        <taxon>Enterococcus</taxon>
    </lineage>
</organism>
<feature type="coiled-coil region" evidence="1">
    <location>
        <begin position="366"/>
        <end position="393"/>
    </location>
</feature>
<feature type="domain" description="PIN like" evidence="2">
    <location>
        <begin position="24"/>
        <end position="265"/>
    </location>
</feature>
<reference evidence="3 5" key="1">
    <citation type="submission" date="2013-02" db="EMBL/GenBank/DDBJ databases">
        <title>The Genome Sequence of Enterococcus malodoratus ATCC_43197.</title>
        <authorList>
            <consortium name="The Broad Institute Genome Sequencing Platform"/>
            <consortium name="The Broad Institute Genome Sequencing Center for Infectious Disease"/>
            <person name="Earl A.M."/>
            <person name="Gilmore M.S."/>
            <person name="Lebreton F."/>
            <person name="Walker B."/>
            <person name="Young S.K."/>
            <person name="Zeng Q."/>
            <person name="Gargeya S."/>
            <person name="Fitzgerald M."/>
            <person name="Haas B."/>
            <person name="Abouelleil A."/>
            <person name="Alvarado L."/>
            <person name="Arachchi H.M."/>
            <person name="Berlin A.M."/>
            <person name="Chapman S.B."/>
            <person name="Dewar J."/>
            <person name="Goldberg J."/>
            <person name="Griggs A."/>
            <person name="Gujja S."/>
            <person name="Hansen M."/>
            <person name="Howarth C."/>
            <person name="Imamovic A."/>
            <person name="Larimer J."/>
            <person name="McCowan C."/>
            <person name="Murphy C."/>
            <person name="Neiman D."/>
            <person name="Pearson M."/>
            <person name="Priest M."/>
            <person name="Roberts A."/>
            <person name="Saif S."/>
            <person name="Shea T."/>
            <person name="Sisk P."/>
            <person name="Sykes S."/>
            <person name="Wortman J."/>
            <person name="Nusbaum C."/>
            <person name="Birren B."/>
        </authorList>
    </citation>
    <scope>NUCLEOTIDE SEQUENCE [LARGE SCALE GENOMIC DNA]</scope>
    <source>
        <strain evidence="3 5">ATCC 43197</strain>
    </source>
</reference>
<evidence type="ECO:0000313" key="4">
    <source>
        <dbReference type="EMBL" id="EOT69871.1"/>
    </source>
</evidence>
<evidence type="ECO:0000256" key="1">
    <source>
        <dbReference type="SAM" id="Coils"/>
    </source>
</evidence>
<dbReference type="InterPro" id="IPR041578">
    <property type="entry name" value="PIN_8"/>
</dbReference>
<evidence type="ECO:0000313" key="5">
    <source>
        <dbReference type="Proteomes" id="UP000013783"/>
    </source>
</evidence>
<dbReference type="EMBL" id="AJAK01000031">
    <property type="protein sequence ID" value="EOH72105.1"/>
    <property type="molecule type" value="Genomic_DNA"/>
</dbReference>
<evidence type="ECO:0000313" key="6">
    <source>
        <dbReference type="Proteomes" id="UP000014148"/>
    </source>
</evidence>
<dbReference type="Proteomes" id="UP000013783">
    <property type="component" value="Unassembled WGS sequence"/>
</dbReference>
<gene>
    <name evidence="4" type="ORF">I585_01350</name>
    <name evidence="3" type="ORF">UAI_04389</name>
</gene>
<evidence type="ECO:0000259" key="2">
    <source>
        <dbReference type="Pfam" id="PF18476"/>
    </source>
</evidence>
<keyword evidence="6" id="KW-1185">Reference proteome</keyword>
<dbReference type="EMBL" id="ASWA01000002">
    <property type="protein sequence ID" value="EOT69871.1"/>
    <property type="molecule type" value="Genomic_DNA"/>
</dbReference>
<dbReference type="OrthoDB" id="9182727at2"/>
<dbReference type="AlphaFoldDB" id="R2QKB1"/>
<dbReference type="Proteomes" id="UP000014148">
    <property type="component" value="Unassembled WGS sequence"/>
</dbReference>
<reference evidence="4 6" key="2">
    <citation type="submission" date="2013-03" db="EMBL/GenBank/DDBJ databases">
        <title>The Genome Sequence of Enterococcus malodoratus ATCC_43197 (PacBio/Illumina hybrid assembly).</title>
        <authorList>
            <consortium name="The Broad Institute Genomics Platform"/>
            <consortium name="The Broad Institute Genome Sequencing Center for Infectious Disease"/>
            <person name="Earl A."/>
            <person name="Russ C."/>
            <person name="Gilmore M."/>
            <person name="Surin D."/>
            <person name="Walker B."/>
            <person name="Young S."/>
            <person name="Zeng Q."/>
            <person name="Gargeya S."/>
            <person name="Fitzgerald M."/>
            <person name="Haas B."/>
            <person name="Abouelleil A."/>
            <person name="Allen A.W."/>
            <person name="Alvarado L."/>
            <person name="Arachchi H.M."/>
            <person name="Berlin A.M."/>
            <person name="Chapman S.B."/>
            <person name="Gainer-Dewar J."/>
            <person name="Goldberg J."/>
            <person name="Griggs A."/>
            <person name="Gujja S."/>
            <person name="Hansen M."/>
            <person name="Howarth C."/>
            <person name="Imamovic A."/>
            <person name="Ireland A."/>
            <person name="Larimer J."/>
            <person name="McCowan C."/>
            <person name="Murphy C."/>
            <person name="Pearson M."/>
            <person name="Poon T.W."/>
            <person name="Priest M."/>
            <person name="Roberts A."/>
            <person name="Saif S."/>
            <person name="Shea T."/>
            <person name="Sisk P."/>
            <person name="Sykes S."/>
            <person name="Wortman J."/>
            <person name="Nusbaum C."/>
            <person name="Birren B."/>
        </authorList>
    </citation>
    <scope>NUCLEOTIDE SEQUENCE [LARGE SCALE GENOMIC DNA]</scope>
    <source>
        <strain evidence="4 6">ATCC 43197</strain>
    </source>
</reference>
<keyword evidence="1" id="KW-0175">Coiled coil</keyword>
<protein>
    <recommendedName>
        <fullName evidence="2">PIN like domain-containing protein</fullName>
    </recommendedName>
</protein>
<name>R2QKB1_9ENTE</name>
<proteinExistence type="predicted"/>
<dbReference type="eggNOG" id="COG4585">
    <property type="taxonomic scope" value="Bacteria"/>
</dbReference>
<dbReference type="PATRIC" id="fig|1158601.3.peg.4357"/>
<evidence type="ECO:0000313" key="3">
    <source>
        <dbReference type="EMBL" id="EOH72105.1"/>
    </source>
</evidence>
<sequence>MKEMFREFYHKEEIDFRNLSEDTLIVIDANVLLHIFRFSIESRKKLFNSLEKVSDNLWVPYIAALEFHFNKQSVIRGIKIKKKNFGNKLEKSIPKLTNVFNEEMDNFGSLIRSTDENEVRKNIKESFNEKLNKFVNSFIRNEVEKEFSLIGDVDDTSNHLAELMLAKIGATPSQNYIDSIENEGIKRYAIEFPPGYMDEGEKGDEIRKYGEIEYHTKFGDLLIWKDIIGKAKEGGYSKVIFVSDDLKEDWIYETKGEKVGPRAELKKELYDESNADLYTMGSARFISEVTGEEQDTNITKTTHYYSQHSYLNLNNELLNNFSQIPLFELNETDSEITDRFDQFTLFDSGSVIENEESEEFYTQHDHDRYLKELNDTNKECNKLNWQIRELRNRLYKGKDINNKRLGFVRKLIKMELELQSLKGDLVGDEARNNKDFGRTLITKFYNIKLNFENLILNPDNSNFY</sequence>
<comment type="caution">
    <text evidence="3">The sequence shown here is derived from an EMBL/GenBank/DDBJ whole genome shotgun (WGS) entry which is preliminary data.</text>
</comment>